<dbReference type="RefSeq" id="WP_021697478.1">
    <property type="nucleotide sequence ID" value="NZ_BATC01000025.1"/>
</dbReference>
<evidence type="ECO:0000256" key="1">
    <source>
        <dbReference type="SAM" id="MobiDB-lite"/>
    </source>
</evidence>
<feature type="compositionally biased region" description="Basic and acidic residues" evidence="1">
    <location>
        <begin position="9"/>
        <end position="22"/>
    </location>
</feature>
<name>A0A8E0NBN2_9CAUL</name>
<reference evidence="3" key="1">
    <citation type="journal article" date="2013" name="Genome Announc.">
        <title>Draft Genome Sequence of the Dimorphic Prosthecate Bacterium Brevundimonas abyssalis TAR-001T.</title>
        <authorList>
            <person name="Tsubouchi T."/>
            <person name="Nishi S."/>
            <person name="Usui K."/>
            <person name="Shimane Y."/>
            <person name="Takaki Y."/>
            <person name="Maruyama T."/>
            <person name="Hatada Y."/>
        </authorList>
    </citation>
    <scope>NUCLEOTIDE SEQUENCE [LARGE SCALE GENOMIC DNA]</scope>
    <source>
        <strain evidence="3">TAR-001</strain>
    </source>
</reference>
<keyword evidence="3" id="KW-1185">Reference proteome</keyword>
<sequence length="80" mass="8633">MTDSNTTPEDPHFETDETKADRASQQGLGLGQRELEAQRDPNAIQAANADDEDLEDVQDEVDPIDDSIGVQGQAPREPGA</sequence>
<dbReference type="EMBL" id="BATC01000025">
    <property type="protein sequence ID" value="GAD59383.1"/>
    <property type="molecule type" value="Genomic_DNA"/>
</dbReference>
<dbReference type="Proteomes" id="UP000016569">
    <property type="component" value="Unassembled WGS sequence"/>
</dbReference>
<organism evidence="2 3">
    <name type="scientific">Brevundimonas abyssalis TAR-001</name>
    <dbReference type="NCBI Taxonomy" id="1391729"/>
    <lineage>
        <taxon>Bacteria</taxon>
        <taxon>Pseudomonadati</taxon>
        <taxon>Pseudomonadota</taxon>
        <taxon>Alphaproteobacteria</taxon>
        <taxon>Caulobacterales</taxon>
        <taxon>Caulobacteraceae</taxon>
        <taxon>Brevundimonas</taxon>
    </lineage>
</organism>
<evidence type="ECO:0000313" key="3">
    <source>
        <dbReference type="Proteomes" id="UP000016569"/>
    </source>
</evidence>
<gene>
    <name evidence="2" type="ORF">MBEBAB_1633</name>
</gene>
<proteinExistence type="predicted"/>
<feature type="compositionally biased region" description="Acidic residues" evidence="1">
    <location>
        <begin position="49"/>
        <end position="65"/>
    </location>
</feature>
<dbReference type="OrthoDB" id="7206206at2"/>
<dbReference type="AlphaFoldDB" id="A0A8E0NBN2"/>
<accession>A0A8E0NBN2</accession>
<comment type="caution">
    <text evidence="2">The sequence shown here is derived from an EMBL/GenBank/DDBJ whole genome shotgun (WGS) entry which is preliminary data.</text>
</comment>
<feature type="region of interest" description="Disordered" evidence="1">
    <location>
        <begin position="1"/>
        <end position="80"/>
    </location>
</feature>
<evidence type="ECO:0000313" key="2">
    <source>
        <dbReference type="EMBL" id="GAD59383.1"/>
    </source>
</evidence>
<protein>
    <submittedName>
        <fullName evidence="2">Uncharacterized protein</fullName>
    </submittedName>
</protein>